<comment type="caution">
    <text evidence="1">The sequence shown here is derived from an EMBL/GenBank/DDBJ whole genome shotgun (WGS) entry which is preliminary data.</text>
</comment>
<dbReference type="Proteomes" id="UP001485043">
    <property type="component" value="Unassembled WGS sequence"/>
</dbReference>
<name>A0AAW1TBT8_9CHLO</name>
<keyword evidence="2" id="KW-1185">Reference proteome</keyword>
<protein>
    <submittedName>
        <fullName evidence="1">Uncharacterized protein</fullName>
    </submittedName>
</protein>
<sequence>MQQAPSRPRADSVATFEAEYLRALNDLSCPPKEASMADQPQDDETLRGILCTSADRCTQAASIGPLKLPGRAGT</sequence>
<reference evidence="1 2" key="1">
    <citation type="journal article" date="2024" name="Nat. Commun.">
        <title>Phylogenomics reveals the evolutionary origins of lichenization in chlorophyte algae.</title>
        <authorList>
            <person name="Puginier C."/>
            <person name="Libourel C."/>
            <person name="Otte J."/>
            <person name="Skaloud P."/>
            <person name="Haon M."/>
            <person name="Grisel S."/>
            <person name="Petersen M."/>
            <person name="Berrin J.G."/>
            <person name="Delaux P.M."/>
            <person name="Dal Grande F."/>
            <person name="Keller J."/>
        </authorList>
    </citation>
    <scope>NUCLEOTIDE SEQUENCE [LARGE SCALE GENOMIC DNA]</scope>
    <source>
        <strain evidence="1 2">SAG 2523</strain>
    </source>
</reference>
<dbReference type="EMBL" id="JALJOV010000138">
    <property type="protein sequence ID" value="KAK9866723.1"/>
    <property type="molecule type" value="Genomic_DNA"/>
</dbReference>
<evidence type="ECO:0000313" key="2">
    <source>
        <dbReference type="Proteomes" id="UP001485043"/>
    </source>
</evidence>
<proteinExistence type="predicted"/>
<dbReference type="AlphaFoldDB" id="A0AAW1TBT8"/>
<evidence type="ECO:0000313" key="1">
    <source>
        <dbReference type="EMBL" id="KAK9866723.1"/>
    </source>
</evidence>
<gene>
    <name evidence="1" type="ORF">WJX84_006995</name>
</gene>
<organism evidence="1 2">
    <name type="scientific">Apatococcus fuscideae</name>
    <dbReference type="NCBI Taxonomy" id="2026836"/>
    <lineage>
        <taxon>Eukaryota</taxon>
        <taxon>Viridiplantae</taxon>
        <taxon>Chlorophyta</taxon>
        <taxon>core chlorophytes</taxon>
        <taxon>Trebouxiophyceae</taxon>
        <taxon>Chlorellales</taxon>
        <taxon>Chlorellaceae</taxon>
        <taxon>Apatococcus</taxon>
    </lineage>
</organism>
<accession>A0AAW1TBT8</accession>